<accession>A0A1R2BA99</accession>
<proteinExistence type="predicted"/>
<dbReference type="AlphaFoldDB" id="A0A1R2BA99"/>
<dbReference type="Proteomes" id="UP000187209">
    <property type="component" value="Unassembled WGS sequence"/>
</dbReference>
<keyword evidence="2" id="KW-1185">Reference proteome</keyword>
<organism evidence="1 2">
    <name type="scientific">Stentor coeruleus</name>
    <dbReference type="NCBI Taxonomy" id="5963"/>
    <lineage>
        <taxon>Eukaryota</taxon>
        <taxon>Sar</taxon>
        <taxon>Alveolata</taxon>
        <taxon>Ciliophora</taxon>
        <taxon>Postciliodesmatophora</taxon>
        <taxon>Heterotrichea</taxon>
        <taxon>Heterotrichida</taxon>
        <taxon>Stentoridae</taxon>
        <taxon>Stentor</taxon>
    </lineage>
</organism>
<dbReference type="EMBL" id="MPUH01000804">
    <property type="protein sequence ID" value="OMJ73677.1"/>
    <property type="molecule type" value="Genomic_DNA"/>
</dbReference>
<evidence type="ECO:0000313" key="1">
    <source>
        <dbReference type="EMBL" id="OMJ73677.1"/>
    </source>
</evidence>
<name>A0A1R2BA99_9CILI</name>
<comment type="caution">
    <text evidence="1">The sequence shown here is derived from an EMBL/GenBank/DDBJ whole genome shotgun (WGS) entry which is preliminary data.</text>
</comment>
<gene>
    <name evidence="1" type="ORF">SteCoe_27584</name>
</gene>
<protein>
    <submittedName>
        <fullName evidence="1">Uncharacterized protein</fullName>
    </submittedName>
</protein>
<evidence type="ECO:0000313" key="2">
    <source>
        <dbReference type="Proteomes" id="UP000187209"/>
    </source>
</evidence>
<reference evidence="1 2" key="1">
    <citation type="submission" date="2016-11" db="EMBL/GenBank/DDBJ databases">
        <title>The macronuclear genome of Stentor coeruleus: a giant cell with tiny introns.</title>
        <authorList>
            <person name="Slabodnick M."/>
            <person name="Ruby J.G."/>
            <person name="Reiff S.B."/>
            <person name="Swart E.C."/>
            <person name="Gosai S."/>
            <person name="Prabakaran S."/>
            <person name="Witkowska E."/>
            <person name="Larue G.E."/>
            <person name="Fisher S."/>
            <person name="Freeman R.M."/>
            <person name="Gunawardena J."/>
            <person name="Chu W."/>
            <person name="Stover N.A."/>
            <person name="Gregory B.D."/>
            <person name="Nowacki M."/>
            <person name="Derisi J."/>
            <person name="Roy S.W."/>
            <person name="Marshall W.F."/>
            <person name="Sood P."/>
        </authorList>
    </citation>
    <scope>NUCLEOTIDE SEQUENCE [LARGE SCALE GENOMIC DNA]</scope>
    <source>
        <strain evidence="1">WM001</strain>
    </source>
</reference>
<sequence>MESSQNNLIESDNLNNYIIQENSKDNYLWKITCTEEQYPEINLDELKKLNSTFSLEFFALGRGQTSNLENLVKEYTKIIKKDICNIDLDDFLNKAKEIFNYFHSENMSIQLEKTRDILTSVKSSYKFNNIYRRPIISDLHLEREESIFLTKMFETKNFTTENFMKEFTSAFKNFIKVYNPIIEKTIEKDYVERIMQGFSYEFSKLLAEARNRLNTLLGDVILNFKPMKLRIMIYQLTDNENMQKMTQWEIIYEEFIHREPAYIKQVIKFSSNSVIVCVSFPIKNMIQLIRIFNFESKAISNMLPDCNTVIADGSTEDCLVFMQNTIKHAFIGRFYDDRIHINNEFPVYSENIKEIKVVCYLKSKNEFFIINQNGELSIYSVDPKKTKTSTNQVPISTQFKHISLTNCERFIVLLSYSEAYVFTSDLKLIYMDHSTPFYASIRGSFFEMINLNSSMNINIKKVPLDSENFVHNPNMNNVTTIMTINANIRNTLKLTSDLITGMLEDEHFGP</sequence>